<proteinExistence type="predicted"/>
<evidence type="ECO:0000313" key="3">
    <source>
        <dbReference type="Proteomes" id="UP000763088"/>
    </source>
</evidence>
<feature type="signal peptide" evidence="1">
    <location>
        <begin position="1"/>
        <end position="19"/>
    </location>
</feature>
<dbReference type="EMBL" id="SUYD01000004">
    <property type="protein sequence ID" value="MBE6265759.1"/>
    <property type="molecule type" value="Genomic_DNA"/>
</dbReference>
<protein>
    <recommendedName>
        <fullName evidence="4">YD repeat-containing protein</fullName>
    </recommendedName>
</protein>
<evidence type="ECO:0008006" key="4">
    <source>
        <dbReference type="Google" id="ProtNLM"/>
    </source>
</evidence>
<name>A0A928GGY8_XYLRU</name>
<dbReference type="AlphaFoldDB" id="A0A928GGY8"/>
<evidence type="ECO:0000256" key="1">
    <source>
        <dbReference type="SAM" id="SignalP"/>
    </source>
</evidence>
<feature type="chain" id="PRO_5038101306" description="YD repeat-containing protein" evidence="1">
    <location>
        <begin position="20"/>
        <end position="169"/>
    </location>
</feature>
<organism evidence="2 3">
    <name type="scientific">Xylanibacter ruminicola</name>
    <name type="common">Prevotella ruminicola</name>
    <dbReference type="NCBI Taxonomy" id="839"/>
    <lineage>
        <taxon>Bacteria</taxon>
        <taxon>Pseudomonadati</taxon>
        <taxon>Bacteroidota</taxon>
        <taxon>Bacteroidia</taxon>
        <taxon>Bacteroidales</taxon>
        <taxon>Prevotellaceae</taxon>
        <taxon>Xylanibacter</taxon>
    </lineage>
</organism>
<dbReference type="Proteomes" id="UP000763088">
    <property type="component" value="Unassembled WGS sequence"/>
</dbReference>
<keyword evidence="1" id="KW-0732">Signal</keyword>
<evidence type="ECO:0000313" key="2">
    <source>
        <dbReference type="EMBL" id="MBE6265759.1"/>
    </source>
</evidence>
<reference evidence="2" key="1">
    <citation type="submission" date="2019-04" db="EMBL/GenBank/DDBJ databases">
        <title>Evolution of Biomass-Degrading Anaerobic Consortia Revealed by Metagenomics.</title>
        <authorList>
            <person name="Peng X."/>
        </authorList>
    </citation>
    <scope>NUCLEOTIDE SEQUENCE</scope>
    <source>
        <strain evidence="2">SIG141</strain>
    </source>
</reference>
<gene>
    <name evidence="2" type="ORF">E7102_04700</name>
</gene>
<accession>A0A928GGY8</accession>
<dbReference type="Gene3D" id="3.90.930.1">
    <property type="match status" value="1"/>
</dbReference>
<comment type="caution">
    <text evidence="2">The sequence shown here is derived from an EMBL/GenBank/DDBJ whole genome shotgun (WGS) entry which is preliminary data.</text>
</comment>
<sequence length="169" mass="19210">MKKLTMIFAALAMTLAMQAQTKFHDVEANEAQGKVKSISMSVMGMPRTTDFTEDGKMKMEGLTDAKYDAEGYIQECKMSVQGQEATVKFAWENGKLISQTTSVMGQEIKQTLVYDEKGLVKAQKMNMMGQDVEMPFSDYKFDDKGNWTSRKTSMMGQEMEMTRTITYYE</sequence>